<keyword evidence="1" id="KW-0472">Membrane</keyword>
<organism evidence="2">
    <name type="scientific">Anopheles darlingi</name>
    <name type="common">Mosquito</name>
    <dbReference type="NCBI Taxonomy" id="43151"/>
    <lineage>
        <taxon>Eukaryota</taxon>
        <taxon>Metazoa</taxon>
        <taxon>Ecdysozoa</taxon>
        <taxon>Arthropoda</taxon>
        <taxon>Hexapoda</taxon>
        <taxon>Insecta</taxon>
        <taxon>Pterygota</taxon>
        <taxon>Neoptera</taxon>
        <taxon>Endopterygota</taxon>
        <taxon>Diptera</taxon>
        <taxon>Nematocera</taxon>
        <taxon>Culicoidea</taxon>
        <taxon>Culicidae</taxon>
        <taxon>Anophelinae</taxon>
        <taxon>Anopheles</taxon>
    </lineage>
</organism>
<name>A0A2M4DBP5_ANODA</name>
<keyword evidence="1" id="KW-0812">Transmembrane</keyword>
<feature type="transmembrane region" description="Helical" evidence="1">
    <location>
        <begin position="12"/>
        <end position="34"/>
    </location>
</feature>
<reference evidence="2" key="1">
    <citation type="submission" date="2018-01" db="EMBL/GenBank/DDBJ databases">
        <title>An insight into the sialome of Amazonian anophelines.</title>
        <authorList>
            <person name="Ribeiro J.M."/>
            <person name="Scarpassa V."/>
            <person name="Calvo E."/>
        </authorList>
    </citation>
    <scope>NUCLEOTIDE SEQUENCE</scope>
</reference>
<dbReference type="EMBL" id="GGFL01010713">
    <property type="protein sequence ID" value="MBW74891.1"/>
    <property type="molecule type" value="Transcribed_RNA"/>
</dbReference>
<protein>
    <submittedName>
        <fullName evidence="2">Putative secreted protein</fullName>
    </submittedName>
</protein>
<evidence type="ECO:0000313" key="2">
    <source>
        <dbReference type="EMBL" id="MBW74891.1"/>
    </source>
</evidence>
<proteinExistence type="predicted"/>
<accession>A0A2M4DBP5</accession>
<sequence length="87" mass="9271">MSACGLCRKLTYLFLFSSILSLIASFFLEGTVVVDGVETVGVELPFDGWSAAPAIPLFRAGGVPCTTEHSRRGGFDSFGSLPRCLHS</sequence>
<keyword evidence="1" id="KW-1133">Transmembrane helix</keyword>
<evidence type="ECO:0000256" key="1">
    <source>
        <dbReference type="SAM" id="Phobius"/>
    </source>
</evidence>
<dbReference type="AlphaFoldDB" id="A0A2M4DBP5"/>